<evidence type="ECO:0000259" key="2">
    <source>
        <dbReference type="Pfam" id="PF01863"/>
    </source>
</evidence>
<keyword evidence="4" id="KW-1185">Reference proteome</keyword>
<reference evidence="3 4" key="1">
    <citation type="submission" date="2019-03" db="EMBL/GenBank/DDBJ databases">
        <title>Whole genome sequence of Arthrobacter sp JH1-1.</title>
        <authorList>
            <person name="Trinh H.N."/>
        </authorList>
    </citation>
    <scope>NUCLEOTIDE SEQUENCE [LARGE SCALE GENOMIC DNA]</scope>
    <source>
        <strain evidence="3 4">JH1-1</strain>
    </source>
</reference>
<dbReference type="Proteomes" id="UP000295511">
    <property type="component" value="Unassembled WGS sequence"/>
</dbReference>
<protein>
    <submittedName>
        <fullName evidence="3">M48 family peptidase</fullName>
    </submittedName>
</protein>
<dbReference type="PANTHER" id="PTHR30399">
    <property type="entry name" value="UNCHARACTERIZED PROTEIN YGJP"/>
    <property type="match status" value="1"/>
</dbReference>
<evidence type="ECO:0000256" key="1">
    <source>
        <dbReference type="SAM" id="MobiDB-lite"/>
    </source>
</evidence>
<feature type="domain" description="YgjP-like metallopeptidase" evidence="2">
    <location>
        <begin position="100"/>
        <end position="168"/>
    </location>
</feature>
<gene>
    <name evidence="3" type="ORF">E1809_16590</name>
</gene>
<proteinExistence type="predicted"/>
<feature type="region of interest" description="Disordered" evidence="1">
    <location>
        <begin position="180"/>
        <end position="204"/>
    </location>
</feature>
<organism evidence="3 4">
    <name type="scientific">Arthrobacter terricola</name>
    <dbReference type="NCBI Taxonomy" id="2547396"/>
    <lineage>
        <taxon>Bacteria</taxon>
        <taxon>Bacillati</taxon>
        <taxon>Actinomycetota</taxon>
        <taxon>Actinomycetes</taxon>
        <taxon>Micrococcales</taxon>
        <taxon>Micrococcaceae</taxon>
        <taxon>Arthrobacter</taxon>
    </lineage>
</organism>
<dbReference type="Pfam" id="PF01863">
    <property type="entry name" value="YgjP-like"/>
    <property type="match status" value="1"/>
</dbReference>
<name>A0A4R5KEQ0_9MICC</name>
<dbReference type="OrthoDB" id="9811177at2"/>
<dbReference type="InterPro" id="IPR002725">
    <property type="entry name" value="YgjP-like_metallopeptidase"/>
</dbReference>
<dbReference type="EMBL" id="SMRU01000020">
    <property type="protein sequence ID" value="TDF93155.1"/>
    <property type="molecule type" value="Genomic_DNA"/>
</dbReference>
<sequence length="204" mass="21952">MTTHDGAPVVVRRSARRRRTVAAFWEDGKAVVAIPAHFSKAQEGEWVRRMLDKLKRQGEKQAGGGGNGRRTGDVALANHAANLSAKYLGGRAVPTSVRWVSNQKSRWGSATPADGTIRLSDKLQGMPSWVVDYVLLHELAHLLVAGHNAGFWRHLDAYPETERAKAFLEGVAFATSRGLDRELSGGGDESGAGAPAEAWGTDAD</sequence>
<accession>A0A4R5KEQ0</accession>
<dbReference type="PANTHER" id="PTHR30399:SF1">
    <property type="entry name" value="UTP PYROPHOSPHATASE"/>
    <property type="match status" value="1"/>
</dbReference>
<evidence type="ECO:0000313" key="3">
    <source>
        <dbReference type="EMBL" id="TDF93155.1"/>
    </source>
</evidence>
<dbReference type="Gene3D" id="3.30.2010.10">
    <property type="entry name" value="Metalloproteases ('zincins'), catalytic domain"/>
    <property type="match status" value="1"/>
</dbReference>
<comment type="caution">
    <text evidence="3">The sequence shown here is derived from an EMBL/GenBank/DDBJ whole genome shotgun (WGS) entry which is preliminary data.</text>
</comment>
<dbReference type="AlphaFoldDB" id="A0A4R5KEQ0"/>
<dbReference type="InterPro" id="IPR053136">
    <property type="entry name" value="UTP_pyrophosphatase-like"/>
</dbReference>
<evidence type="ECO:0000313" key="4">
    <source>
        <dbReference type="Proteomes" id="UP000295511"/>
    </source>
</evidence>
<dbReference type="CDD" id="cd07344">
    <property type="entry name" value="M48_yhfN_like"/>
    <property type="match status" value="1"/>
</dbReference>